<evidence type="ECO:0000313" key="2">
    <source>
        <dbReference type="Ensembl" id="ENSGACP00000012845.2"/>
    </source>
</evidence>
<reference evidence="2" key="1">
    <citation type="submission" date="2006-01" db="EMBL/GenBank/DDBJ databases">
        <authorList>
            <person name="Lindblad-Toh K."/>
            <person name="Mauceli E."/>
            <person name="Grabherr M."/>
            <person name="Chang J.L."/>
            <person name="Lander E.S."/>
        </authorList>
    </citation>
    <scope>NUCLEOTIDE SEQUENCE [LARGE SCALE GENOMIC DNA]</scope>
</reference>
<dbReference type="PANTHER" id="PTHR12392:SF0">
    <property type="entry name" value="LADININ-1"/>
    <property type="match status" value="1"/>
</dbReference>
<reference evidence="2" key="2">
    <citation type="submission" date="2024-04" db="UniProtKB">
        <authorList>
            <consortium name="Ensembl"/>
        </authorList>
    </citation>
    <scope>IDENTIFICATION</scope>
</reference>
<dbReference type="Ensembl" id="ENSGACT00000012869.2">
    <property type="protein sequence ID" value="ENSGACP00000012845.2"/>
    <property type="gene ID" value="ENSGACG00000009740.2"/>
</dbReference>
<accession>G3P5H2</accession>
<name>G3P5H2_GASAC</name>
<dbReference type="PANTHER" id="PTHR12392">
    <property type="entry name" value="LADININ 1"/>
    <property type="match status" value="1"/>
</dbReference>
<proteinExistence type="predicted"/>
<dbReference type="InterPro" id="IPR017404">
    <property type="entry name" value="Ladinin_1"/>
</dbReference>
<dbReference type="GO" id="GO:0005198">
    <property type="term" value="F:structural molecule activity"/>
    <property type="evidence" value="ECO:0007669"/>
    <property type="project" value="InterPro"/>
</dbReference>
<sequence>MSISRKNWSALSSLARQWTVEDEEEVERERRRKVKSTSCDGDGDFSPTTGDVSPR</sequence>
<feature type="region of interest" description="Disordered" evidence="1">
    <location>
        <begin position="19"/>
        <end position="55"/>
    </location>
</feature>
<feature type="compositionally biased region" description="Polar residues" evidence="1">
    <location>
        <begin position="46"/>
        <end position="55"/>
    </location>
</feature>
<protein>
    <submittedName>
        <fullName evidence="2">Uncharacterized protein</fullName>
    </submittedName>
</protein>
<organism evidence="2">
    <name type="scientific">Gasterosteus aculeatus</name>
    <name type="common">Three-spined stickleback</name>
    <dbReference type="NCBI Taxonomy" id="69293"/>
    <lineage>
        <taxon>Eukaryota</taxon>
        <taxon>Metazoa</taxon>
        <taxon>Chordata</taxon>
        <taxon>Craniata</taxon>
        <taxon>Vertebrata</taxon>
        <taxon>Euteleostomi</taxon>
        <taxon>Actinopterygii</taxon>
        <taxon>Neopterygii</taxon>
        <taxon>Teleostei</taxon>
        <taxon>Neoteleostei</taxon>
        <taxon>Acanthomorphata</taxon>
        <taxon>Eupercaria</taxon>
        <taxon>Perciformes</taxon>
        <taxon>Cottioidei</taxon>
        <taxon>Gasterosteales</taxon>
        <taxon>Gasterosteidae</taxon>
        <taxon>Gasterosteus</taxon>
    </lineage>
</organism>
<dbReference type="InParanoid" id="G3P5H2"/>
<dbReference type="STRING" id="69293.ENSGACP00000012845"/>
<dbReference type="Bgee" id="ENSGACG00000009740">
    <property type="expression patterns" value="Expressed in pharyngeal gill and 4 other cell types or tissues"/>
</dbReference>
<dbReference type="AlphaFoldDB" id="G3P5H2"/>
<evidence type="ECO:0000256" key="1">
    <source>
        <dbReference type="SAM" id="MobiDB-lite"/>
    </source>
</evidence>